<dbReference type="GO" id="GO:0005737">
    <property type="term" value="C:cytoplasm"/>
    <property type="evidence" value="ECO:0007669"/>
    <property type="project" value="TreeGrafter"/>
</dbReference>
<dbReference type="Pfam" id="PF01266">
    <property type="entry name" value="DAO"/>
    <property type="match status" value="1"/>
</dbReference>
<dbReference type="SUPFAM" id="SSF51905">
    <property type="entry name" value="FAD/NAD(P)-binding domain"/>
    <property type="match status" value="1"/>
</dbReference>
<gene>
    <name evidence="3" type="ORF">SAMN05660686_00017</name>
</gene>
<dbReference type="Proteomes" id="UP000198615">
    <property type="component" value="Unassembled WGS sequence"/>
</dbReference>
<dbReference type="AlphaFoldDB" id="A0A8G2BDN4"/>
<evidence type="ECO:0000313" key="3">
    <source>
        <dbReference type="EMBL" id="SDF04413.1"/>
    </source>
</evidence>
<feature type="domain" description="FAD dependent oxidoreductase" evidence="2">
    <location>
        <begin position="2"/>
        <end position="320"/>
    </location>
</feature>
<dbReference type="Gene3D" id="3.30.9.10">
    <property type="entry name" value="D-Amino Acid Oxidase, subunit A, domain 2"/>
    <property type="match status" value="1"/>
</dbReference>
<dbReference type="PANTHER" id="PTHR13847">
    <property type="entry name" value="SARCOSINE DEHYDROGENASE-RELATED"/>
    <property type="match status" value="1"/>
</dbReference>
<reference evidence="3 4" key="1">
    <citation type="submission" date="2016-10" db="EMBL/GenBank/DDBJ databases">
        <authorList>
            <person name="Varghese N."/>
            <person name="Submissions S."/>
        </authorList>
    </citation>
    <scope>NUCLEOTIDE SEQUENCE [LARGE SCALE GENOMIC DNA]</scope>
    <source>
        <strain evidence="3 4">DSM 18839</strain>
    </source>
</reference>
<dbReference type="Gene3D" id="3.50.50.60">
    <property type="entry name" value="FAD/NAD(P)-binding domain"/>
    <property type="match status" value="1"/>
</dbReference>
<dbReference type="PANTHER" id="PTHR13847:SF289">
    <property type="entry name" value="GLYCINE OXIDASE"/>
    <property type="match status" value="1"/>
</dbReference>
<accession>A0A8G2BDN4</accession>
<proteinExistence type="predicted"/>
<evidence type="ECO:0000256" key="1">
    <source>
        <dbReference type="ARBA" id="ARBA00023002"/>
    </source>
</evidence>
<name>A0A8G2BDN4_9PROT</name>
<dbReference type="EMBL" id="FNBW01000001">
    <property type="protein sequence ID" value="SDF04413.1"/>
    <property type="molecule type" value="Genomic_DNA"/>
</dbReference>
<dbReference type="InterPro" id="IPR036188">
    <property type="entry name" value="FAD/NAD-bd_sf"/>
</dbReference>
<comment type="caution">
    <text evidence="3">The sequence shown here is derived from an EMBL/GenBank/DDBJ whole genome shotgun (WGS) entry which is preliminary data.</text>
</comment>
<evidence type="ECO:0000259" key="2">
    <source>
        <dbReference type="Pfam" id="PF01266"/>
    </source>
</evidence>
<sequence length="341" mass="35681">MAYHLALRGARVTLVDVAEPGSGVTARAFSWINIAHTDPHAYQDLRQAAIGDWHRLEAELDGAVTVNWTGALSWDEDLGETERLVAHHAAAGYDVRLVTGSEISDLEPGLIAPPRIAAHAPGEGSVDPVVATRALCAAAREAGAVLRFGERVAGLMEAGGRVTGLALEDGEIAADIVVMAAGVGSADLVRGVGLDLPLRVSPATLVRMRTAGRLVRGIVCSPGFEIRQAGDTLMLSAAGYIDETPENGPMAIGRRVMEAVRSGVRGAQDIALIDAVPGWRPMPRDGAPLVGFMPGIGGLYLAVMHAGIILAPVIGRLAAAEILDGRSEDALQPCRPERFDL</sequence>
<protein>
    <submittedName>
        <fullName evidence="3">Glycine/D-amino acid oxidase</fullName>
    </submittedName>
</protein>
<evidence type="ECO:0000313" key="4">
    <source>
        <dbReference type="Proteomes" id="UP000198615"/>
    </source>
</evidence>
<keyword evidence="4" id="KW-1185">Reference proteome</keyword>
<dbReference type="GO" id="GO:0016491">
    <property type="term" value="F:oxidoreductase activity"/>
    <property type="evidence" value="ECO:0007669"/>
    <property type="project" value="UniProtKB-KW"/>
</dbReference>
<organism evidence="3 4">
    <name type="scientific">Thalassobaculum litoreum DSM 18839</name>
    <dbReference type="NCBI Taxonomy" id="1123362"/>
    <lineage>
        <taxon>Bacteria</taxon>
        <taxon>Pseudomonadati</taxon>
        <taxon>Pseudomonadota</taxon>
        <taxon>Alphaproteobacteria</taxon>
        <taxon>Rhodospirillales</taxon>
        <taxon>Thalassobaculaceae</taxon>
        <taxon>Thalassobaculum</taxon>
    </lineage>
</organism>
<dbReference type="InterPro" id="IPR006076">
    <property type="entry name" value="FAD-dep_OxRdtase"/>
</dbReference>
<keyword evidence="1" id="KW-0560">Oxidoreductase</keyword>